<dbReference type="SUPFAM" id="SSF103473">
    <property type="entry name" value="MFS general substrate transporter"/>
    <property type="match status" value="1"/>
</dbReference>
<dbReference type="InterPro" id="IPR036259">
    <property type="entry name" value="MFS_trans_sf"/>
</dbReference>
<feature type="transmembrane region" description="Helical" evidence="8">
    <location>
        <begin position="76"/>
        <end position="97"/>
    </location>
</feature>
<evidence type="ECO:0000313" key="10">
    <source>
        <dbReference type="EMBL" id="QOZ73019.1"/>
    </source>
</evidence>
<accession>A0AAE7NVZ1</accession>
<evidence type="ECO:0000256" key="3">
    <source>
        <dbReference type="ARBA" id="ARBA00022475"/>
    </source>
</evidence>
<keyword evidence="5 8" id="KW-0812">Transmembrane</keyword>
<feature type="transmembrane region" description="Helical" evidence="8">
    <location>
        <begin position="181"/>
        <end position="201"/>
    </location>
</feature>
<evidence type="ECO:0000256" key="2">
    <source>
        <dbReference type="ARBA" id="ARBA00022448"/>
    </source>
</evidence>
<dbReference type="Proteomes" id="UP000594015">
    <property type="component" value="Chromosome"/>
</dbReference>
<gene>
    <name evidence="10" type="ORF">WN72_47175</name>
</gene>
<evidence type="ECO:0000259" key="9">
    <source>
        <dbReference type="PROSITE" id="PS50850"/>
    </source>
</evidence>
<evidence type="ECO:0000256" key="5">
    <source>
        <dbReference type="ARBA" id="ARBA00022692"/>
    </source>
</evidence>
<dbReference type="Pfam" id="PF07690">
    <property type="entry name" value="MFS_1"/>
    <property type="match status" value="1"/>
</dbReference>
<feature type="transmembrane region" description="Helical" evidence="8">
    <location>
        <begin position="109"/>
        <end position="127"/>
    </location>
</feature>
<dbReference type="Gene3D" id="1.20.1250.20">
    <property type="entry name" value="MFS general substrate transporter like domains"/>
    <property type="match status" value="2"/>
</dbReference>
<evidence type="ECO:0000256" key="8">
    <source>
        <dbReference type="SAM" id="Phobius"/>
    </source>
</evidence>
<comment type="subcellular location">
    <subcellularLocation>
        <location evidence="1">Cell inner membrane</location>
        <topology evidence="1">Multi-pass membrane protein</topology>
    </subcellularLocation>
</comment>
<dbReference type="InterPro" id="IPR020846">
    <property type="entry name" value="MFS_dom"/>
</dbReference>
<dbReference type="AlphaFoldDB" id="A0AAE7NVZ1"/>
<feature type="transmembrane region" description="Helical" evidence="8">
    <location>
        <begin position="425"/>
        <end position="444"/>
    </location>
</feature>
<feature type="transmembrane region" description="Helical" evidence="8">
    <location>
        <begin position="263"/>
        <end position="287"/>
    </location>
</feature>
<sequence>MTHAAHAHSQNQGGRKMSEAISVHQLQAKQPSHVTVATASLIGTAIEWYDFFLYGTAAALIFNKLFFPTFDPMMGTLLAFATYALGFIARPLGGVVFGHYGDKIGRKTMLYLTLLIMGAATAAIGFLPTYETAGIWAAILLVTCRLVQGFGLGGEWGGAVLMAVEHAPADKKGFYGSWPQLGAPLGLVLGTLVFSVVSALLTDAQLYAWGWRIPFLFSIALVLVGLWIRFTIAESPEFQKVKDTKQEVKMPILEAIRMYPKNILLAMGARFAENGFFYIYATFVLAYATQSLGMNKQDMLNGVLIGAAIETFTIPAFGALSDRVGRRPVYIFGAVFSALMSFPLFMLLATKNPQYAWIAIVLGLAVGHAAMYGPQASFLSELFGTKVRYSGVSLGYNLASIFAGALSPLIATGLMTAYAPATWPISLYMIALAIITVVSVYFATETRKTPQS</sequence>
<organism evidence="10 11">
    <name type="scientific">Bradyrhizobium arachidis</name>
    <dbReference type="NCBI Taxonomy" id="858423"/>
    <lineage>
        <taxon>Bacteria</taxon>
        <taxon>Pseudomonadati</taxon>
        <taxon>Pseudomonadota</taxon>
        <taxon>Alphaproteobacteria</taxon>
        <taxon>Hyphomicrobiales</taxon>
        <taxon>Nitrobacteraceae</taxon>
        <taxon>Bradyrhizobium</taxon>
    </lineage>
</organism>
<dbReference type="InterPro" id="IPR011701">
    <property type="entry name" value="MFS"/>
</dbReference>
<dbReference type="EMBL" id="CP030050">
    <property type="protein sequence ID" value="QOZ73019.1"/>
    <property type="molecule type" value="Genomic_DNA"/>
</dbReference>
<dbReference type="PANTHER" id="PTHR43045">
    <property type="entry name" value="SHIKIMATE TRANSPORTER"/>
    <property type="match status" value="1"/>
</dbReference>
<feature type="domain" description="Major facilitator superfamily (MFS) profile" evidence="9">
    <location>
        <begin position="36"/>
        <end position="448"/>
    </location>
</feature>
<reference evidence="10 11" key="1">
    <citation type="submission" date="2018-06" db="EMBL/GenBank/DDBJ databases">
        <title>Comparative genomics of Bradyrhizobium nodulating Arachidis hypogaea.</title>
        <authorList>
            <person name="Li Y."/>
        </authorList>
    </citation>
    <scope>NUCLEOTIDE SEQUENCE [LARGE SCALE GENOMIC DNA]</scope>
    <source>
        <strain evidence="10 11">CCBAU 051107</strain>
    </source>
</reference>
<evidence type="ECO:0000256" key="7">
    <source>
        <dbReference type="ARBA" id="ARBA00023136"/>
    </source>
</evidence>
<dbReference type="FunFam" id="1.20.1250.20:FF:000001">
    <property type="entry name" value="Dicarboxylate MFS transporter"/>
    <property type="match status" value="1"/>
</dbReference>
<evidence type="ECO:0000256" key="6">
    <source>
        <dbReference type="ARBA" id="ARBA00022989"/>
    </source>
</evidence>
<feature type="transmembrane region" description="Helical" evidence="8">
    <location>
        <begin position="299"/>
        <end position="317"/>
    </location>
</feature>
<dbReference type="PANTHER" id="PTHR43045:SF1">
    <property type="entry name" value="SHIKIMATE TRANSPORTER"/>
    <property type="match status" value="1"/>
</dbReference>
<keyword evidence="6 8" id="KW-1133">Transmembrane helix</keyword>
<feature type="transmembrane region" description="Helical" evidence="8">
    <location>
        <begin position="329"/>
        <end position="349"/>
    </location>
</feature>
<keyword evidence="2" id="KW-0813">Transport</keyword>
<protein>
    <submittedName>
        <fullName evidence="10">MFS transporter</fullName>
    </submittedName>
</protein>
<evidence type="ECO:0000313" key="11">
    <source>
        <dbReference type="Proteomes" id="UP000594015"/>
    </source>
</evidence>
<evidence type="ECO:0000256" key="1">
    <source>
        <dbReference type="ARBA" id="ARBA00004429"/>
    </source>
</evidence>
<proteinExistence type="predicted"/>
<evidence type="ECO:0000256" key="4">
    <source>
        <dbReference type="ARBA" id="ARBA00022519"/>
    </source>
</evidence>
<dbReference type="NCBIfam" id="TIGR00883">
    <property type="entry name" value="2A0106"/>
    <property type="match status" value="1"/>
</dbReference>
<keyword evidence="4" id="KW-0997">Cell inner membrane</keyword>
<feature type="transmembrane region" description="Helical" evidence="8">
    <location>
        <begin position="355"/>
        <end position="373"/>
    </location>
</feature>
<dbReference type="GO" id="GO:0022857">
    <property type="term" value="F:transmembrane transporter activity"/>
    <property type="evidence" value="ECO:0007669"/>
    <property type="project" value="InterPro"/>
</dbReference>
<keyword evidence="3" id="KW-1003">Cell membrane</keyword>
<keyword evidence="7 8" id="KW-0472">Membrane</keyword>
<feature type="transmembrane region" description="Helical" evidence="8">
    <location>
        <begin position="133"/>
        <end position="152"/>
    </location>
</feature>
<dbReference type="CDD" id="cd17369">
    <property type="entry name" value="MFS_ShiA_like"/>
    <property type="match status" value="1"/>
</dbReference>
<dbReference type="InterPro" id="IPR004736">
    <property type="entry name" value="MHS_symport"/>
</dbReference>
<name>A0AAE7NVZ1_9BRAD</name>
<feature type="transmembrane region" description="Helical" evidence="8">
    <location>
        <begin position="213"/>
        <end position="232"/>
    </location>
</feature>
<dbReference type="KEGG" id="barh:WN72_47175"/>
<dbReference type="PROSITE" id="PS50850">
    <property type="entry name" value="MFS"/>
    <property type="match status" value="1"/>
</dbReference>
<feature type="transmembrane region" description="Helical" evidence="8">
    <location>
        <begin position="394"/>
        <end position="419"/>
    </location>
</feature>
<dbReference type="GO" id="GO:0005886">
    <property type="term" value="C:plasma membrane"/>
    <property type="evidence" value="ECO:0007669"/>
    <property type="project" value="UniProtKB-SubCell"/>
</dbReference>